<evidence type="ECO:0000313" key="4">
    <source>
        <dbReference type="EMBL" id="AKA80027.1"/>
    </source>
</evidence>
<dbReference type="PATRIC" id="fig|2287.6.peg.2669"/>
<proteinExistence type="predicted"/>
<dbReference type="Gene3D" id="1.10.3740.10">
    <property type="entry name" value="SSO1389-like domains"/>
    <property type="match status" value="1"/>
</dbReference>
<evidence type="ECO:0000313" key="12">
    <source>
        <dbReference type="EMBL" id="SAI85405.1"/>
    </source>
</evidence>
<dbReference type="InterPro" id="IPR027419">
    <property type="entry name" value="CRISPR-assoc_Csx1_C"/>
</dbReference>
<evidence type="ECO:0000313" key="9">
    <source>
        <dbReference type="EMBL" id="AZF79575.1"/>
    </source>
</evidence>
<accession>A0A0E3JUR8</accession>
<feature type="domain" description="CRISPR system endoribonuclease Csx1-like HEPN" evidence="1">
    <location>
        <begin position="78"/>
        <end position="152"/>
    </location>
</feature>
<dbReference type="Proteomes" id="UP000269431">
    <property type="component" value="Chromosome"/>
</dbReference>
<dbReference type="EMBL" id="CP033239">
    <property type="protein sequence ID" value="AZF79575.1"/>
    <property type="molecule type" value="Genomic_DNA"/>
</dbReference>
<dbReference type="EMBL" id="LT549890">
    <property type="protein sequence ID" value="SAI85405.1"/>
    <property type="molecule type" value="Genomic_DNA"/>
</dbReference>
<dbReference type="RefSeq" id="WP_009992507.1">
    <property type="nucleotide sequence ID" value="NZ_CP011055.2"/>
</dbReference>
<dbReference type="GeneID" id="1454761"/>
<dbReference type="Proteomes" id="UP000273443">
    <property type="component" value="Chromosome"/>
</dbReference>
<gene>
    <name evidence="12" type="ORF">SSOP1_1851</name>
    <name evidence="4" type="ORF">SULA_2512</name>
    <name evidence="2" type="ORF">SULB_2515</name>
    <name evidence="3" type="ORF">SULC_2510</name>
    <name evidence="5" type="ORF">SULG_12745</name>
    <name evidence="6" type="ORF">SULH_12745</name>
    <name evidence="7" type="ORF">SULI_12745</name>
    <name evidence="8" type="ORF">SULM_12735</name>
    <name evidence="9" type="ORF">SULN_12725</name>
    <name evidence="10" type="ORF">SULO_12745</name>
    <name evidence="11" type="ORF">SULZ_12720</name>
</gene>
<evidence type="ECO:0000313" key="8">
    <source>
        <dbReference type="EMBL" id="AZF76970.1"/>
    </source>
</evidence>
<evidence type="ECO:0000313" key="19">
    <source>
        <dbReference type="Proteomes" id="UP000273194"/>
    </source>
</evidence>
<organism evidence="2 14">
    <name type="scientific">Saccharolobus solfataricus</name>
    <name type="common">Sulfolobus solfataricus</name>
    <dbReference type="NCBI Taxonomy" id="2287"/>
    <lineage>
        <taxon>Archaea</taxon>
        <taxon>Thermoproteota</taxon>
        <taxon>Thermoprotei</taxon>
        <taxon>Sulfolobales</taxon>
        <taxon>Sulfolobaceae</taxon>
        <taxon>Saccharolobus</taxon>
    </lineage>
</organism>
<evidence type="ECO:0000313" key="6">
    <source>
        <dbReference type="EMBL" id="AZF71727.1"/>
    </source>
</evidence>
<dbReference type="EMBL" id="CP033236">
    <property type="protein sequence ID" value="AZF71727.1"/>
    <property type="molecule type" value="Genomic_DNA"/>
</dbReference>
<dbReference type="KEGG" id="ssoa:SULA_2512"/>
<evidence type="ECO:0000313" key="3">
    <source>
        <dbReference type="EMBL" id="AKA77336.1"/>
    </source>
</evidence>
<dbReference type="EMBL" id="CP011056">
    <property type="protein sequence ID" value="AKA77336.1"/>
    <property type="molecule type" value="Genomic_DNA"/>
</dbReference>
<evidence type="ECO:0000259" key="1">
    <source>
        <dbReference type="Pfam" id="PF09455"/>
    </source>
</evidence>
<evidence type="ECO:0000313" key="2">
    <source>
        <dbReference type="EMBL" id="AKA74642.1"/>
    </source>
</evidence>
<evidence type="ECO:0000313" key="15">
    <source>
        <dbReference type="Proteomes" id="UP000033106"/>
    </source>
</evidence>
<dbReference type="InterPro" id="IPR019016">
    <property type="entry name" value="Csx1-like_HEPN"/>
</dbReference>
<dbReference type="EMBL" id="CP011055">
    <property type="protein sequence ID" value="AKA74642.1"/>
    <property type="molecule type" value="Genomic_DNA"/>
</dbReference>
<dbReference type="Proteomes" id="UP000076770">
    <property type="component" value="Chromosome i"/>
</dbReference>
<dbReference type="GeneID" id="44130462"/>
<dbReference type="Proteomes" id="UP000267993">
    <property type="component" value="Chromosome"/>
</dbReference>
<dbReference type="Proteomes" id="UP000282269">
    <property type="component" value="Chromosome"/>
</dbReference>
<evidence type="ECO:0000313" key="22">
    <source>
        <dbReference type="Proteomes" id="UP000278715"/>
    </source>
</evidence>
<dbReference type="EMBL" id="CP033237">
    <property type="protein sequence ID" value="AZF74347.1"/>
    <property type="molecule type" value="Genomic_DNA"/>
</dbReference>
<dbReference type="Proteomes" id="UP000033106">
    <property type="component" value="Chromosome"/>
</dbReference>
<reference evidence="13 14" key="1">
    <citation type="journal article" date="2015" name="Genome Announc.">
        <title>Complete Genome Sequence of Sulfolobus solfataricus Strain 98/2 and Evolved Derivatives.</title>
        <authorList>
            <person name="McCarthy S."/>
            <person name="Gradnigo J."/>
            <person name="Johnson T."/>
            <person name="Payne S."/>
            <person name="Lipzen A."/>
            <person name="Martin J."/>
            <person name="Schackwitz W."/>
            <person name="Moriyama E."/>
            <person name="Blum P."/>
        </authorList>
    </citation>
    <scope>NUCLEOTIDE SEQUENCE [LARGE SCALE GENOMIC DNA]</scope>
    <source>
        <strain evidence="13">98/2 SULC</strain>
        <strain evidence="2">SARC-B</strain>
        <strain evidence="3">SARC-C</strain>
        <strain evidence="4 15">SULA</strain>
        <strain evidence="14">SULB</strain>
    </source>
</reference>
<dbReference type="Proteomes" id="UP000278715">
    <property type="component" value="Chromosome"/>
</dbReference>
<dbReference type="OrthoDB" id="44235at2157"/>
<evidence type="ECO:0000313" key="5">
    <source>
        <dbReference type="EMBL" id="AZF69107.1"/>
    </source>
</evidence>
<evidence type="ECO:0000313" key="23">
    <source>
        <dbReference type="Proteomes" id="UP000282269"/>
    </source>
</evidence>
<evidence type="ECO:0000313" key="20">
    <source>
        <dbReference type="Proteomes" id="UP000273443"/>
    </source>
</evidence>
<dbReference type="KEGG" id="ssol:SULB_2515"/>
<evidence type="ECO:0000313" key="18">
    <source>
        <dbReference type="Proteomes" id="UP000269431"/>
    </source>
</evidence>
<name>A0A0E3JUR8_SACSO</name>
<reference evidence="17 18" key="4">
    <citation type="journal article" date="2018" name="Proc. Natl. Acad. Sci. U.S.A.">
        <title>Nonmutational mechanism of inheritance in the Archaeon Sulfolobus solfataricus.</title>
        <authorList>
            <person name="Payne S."/>
            <person name="McCarthy S."/>
            <person name="Johnson T."/>
            <person name="North E."/>
            <person name="Blum P."/>
        </authorList>
    </citation>
    <scope>NUCLEOTIDE SEQUENCE [LARGE SCALE GENOMIC DNA]</scope>
    <source>
        <strain evidence="6 17">SARC-H</strain>
        <strain evidence="7 21">SARC-I</strain>
        <strain evidence="9 22">SARC-N</strain>
        <strain evidence="10 23">SARC-O</strain>
        <strain evidence="11 18">SUL120</strain>
        <strain evidence="5 19">SULG</strain>
        <strain evidence="8 20">SULM</strain>
    </source>
</reference>
<dbReference type="Proteomes" id="UP000033085">
    <property type="component" value="Chromosome"/>
</dbReference>
<dbReference type="Pfam" id="PF09455">
    <property type="entry name" value="Csx1_HEPN"/>
    <property type="match status" value="1"/>
</dbReference>
<evidence type="ECO:0000313" key="14">
    <source>
        <dbReference type="Proteomes" id="UP000033085"/>
    </source>
</evidence>
<dbReference type="Proteomes" id="UP000275843">
    <property type="component" value="Chromosome"/>
</dbReference>
<dbReference type="AlphaFoldDB" id="A0A0E3JUR8"/>
<evidence type="ECO:0000313" key="16">
    <source>
        <dbReference type="Proteomes" id="UP000076770"/>
    </source>
</evidence>
<dbReference type="Proteomes" id="UP000273194">
    <property type="component" value="Chromosome"/>
</dbReference>
<reference evidence="2" key="5">
    <citation type="submission" date="2018-10" db="EMBL/GenBank/DDBJ databases">
        <authorList>
            <person name="McCarthy S."/>
            <person name="Gradnigo J."/>
            <person name="Johnson T."/>
            <person name="Payne S."/>
            <person name="Lipzen A."/>
            <person name="Schackwitz W."/>
            <person name="Martin J."/>
            <person name="Moriyama E."/>
            <person name="Blum P."/>
        </authorList>
    </citation>
    <scope>NUCLEOTIDE SEQUENCE</scope>
    <source>
        <strain evidence="2">SARC-B</strain>
        <strain evidence="3">SARC-C</strain>
        <strain evidence="4">SULA</strain>
    </source>
</reference>
<evidence type="ECO:0000313" key="10">
    <source>
        <dbReference type="EMBL" id="AZF82180.1"/>
    </source>
</evidence>
<dbReference type="EMBL" id="CP033240">
    <property type="protein sequence ID" value="AZF82180.1"/>
    <property type="molecule type" value="Genomic_DNA"/>
</dbReference>
<evidence type="ECO:0000313" key="17">
    <source>
        <dbReference type="Proteomes" id="UP000267993"/>
    </source>
</evidence>
<dbReference type="EMBL" id="CP033235">
    <property type="protein sequence ID" value="AZF69107.1"/>
    <property type="molecule type" value="Genomic_DNA"/>
</dbReference>
<evidence type="ECO:0000313" key="13">
    <source>
        <dbReference type="Proteomes" id="UP000033057"/>
    </source>
</evidence>
<dbReference type="EMBL" id="CP033238">
    <property type="protein sequence ID" value="AZF76970.1"/>
    <property type="molecule type" value="Genomic_DNA"/>
</dbReference>
<evidence type="ECO:0000313" key="11">
    <source>
        <dbReference type="EMBL" id="AZF84765.1"/>
    </source>
</evidence>
<dbReference type="KEGG" id="ssof:SULC_2510"/>
<evidence type="ECO:0000313" key="7">
    <source>
        <dbReference type="EMBL" id="AZF74347.1"/>
    </source>
</evidence>
<dbReference type="Proteomes" id="UP000033057">
    <property type="component" value="Chromosome"/>
</dbReference>
<sequence>MVIEKCKEKKEFNNDYYQYFLNNVKIEGKEIKINEKLYPDRAWVDVICDYVCSKVKDNTKEEIEEFGKILEKFSMNAGPLISREINIIYNLAKDLKEGERKQYSEIYSEDEEGRSKQLSEEELKRNFIAHAGLLKEYVIIEKKNGKIYVNYDESKIKELLEWSVLKQS</sequence>
<dbReference type="SUPFAM" id="SSF160980">
    <property type="entry name" value="SSO1389-like"/>
    <property type="match status" value="1"/>
</dbReference>
<dbReference type="EMBL" id="CP033241">
    <property type="protein sequence ID" value="AZF84765.1"/>
    <property type="molecule type" value="Genomic_DNA"/>
</dbReference>
<protein>
    <recommendedName>
        <fullName evidence="1">CRISPR system endoribonuclease Csx1-like HEPN domain-containing protein</fullName>
    </recommendedName>
</protein>
<evidence type="ECO:0000313" key="21">
    <source>
        <dbReference type="Proteomes" id="UP000275843"/>
    </source>
</evidence>
<reference evidence="12" key="3">
    <citation type="submission" date="2016-04" db="EMBL/GenBank/DDBJ databases">
        <authorList>
            <person name="Evans L.H."/>
            <person name="Alamgir A."/>
            <person name="Owens N."/>
            <person name="Weber N.D."/>
            <person name="Virtaneva K."/>
            <person name="Barbian K."/>
            <person name="Babar A."/>
            <person name="Rosenke K."/>
        </authorList>
    </citation>
    <scope>NUCLEOTIDE SEQUENCE</scope>
    <source>
        <strain evidence="12">P1</strain>
    </source>
</reference>
<reference evidence="16" key="2">
    <citation type="submission" date="2016-04" db="EMBL/GenBank/DDBJ databases">
        <authorList>
            <person name="Shah S.A."/>
            <person name="Garrett R.A."/>
        </authorList>
    </citation>
    <scope>NUCLEOTIDE SEQUENCE [LARGE SCALE GENOMIC DNA]</scope>
    <source>
        <strain evidence="16">ATCC 35091 / DSM 1616 / JCM 8930 / NBRC 15331 / P1</strain>
    </source>
</reference>
<dbReference type="EMBL" id="CP011057">
    <property type="protein sequence ID" value="AKA80027.1"/>
    <property type="molecule type" value="Genomic_DNA"/>
</dbReference>